<dbReference type="PROSITE" id="PS50240">
    <property type="entry name" value="TRYPSIN_DOM"/>
    <property type="match status" value="1"/>
</dbReference>
<dbReference type="InterPro" id="IPR043504">
    <property type="entry name" value="Peptidase_S1_PA_chymotrypsin"/>
</dbReference>
<evidence type="ECO:0000313" key="3">
    <source>
        <dbReference type="EMBL" id="KAK9692854.1"/>
    </source>
</evidence>
<dbReference type="SMART" id="SM00020">
    <property type="entry name" value="Tryp_SPc"/>
    <property type="match status" value="1"/>
</dbReference>
<dbReference type="SUPFAM" id="SSF50494">
    <property type="entry name" value="Trypsin-like serine proteases"/>
    <property type="match status" value="1"/>
</dbReference>
<organism evidence="3 4">
    <name type="scientific">Popillia japonica</name>
    <name type="common">Japanese beetle</name>
    <dbReference type="NCBI Taxonomy" id="7064"/>
    <lineage>
        <taxon>Eukaryota</taxon>
        <taxon>Metazoa</taxon>
        <taxon>Ecdysozoa</taxon>
        <taxon>Arthropoda</taxon>
        <taxon>Hexapoda</taxon>
        <taxon>Insecta</taxon>
        <taxon>Pterygota</taxon>
        <taxon>Neoptera</taxon>
        <taxon>Endopterygota</taxon>
        <taxon>Coleoptera</taxon>
        <taxon>Polyphaga</taxon>
        <taxon>Scarabaeiformia</taxon>
        <taxon>Scarabaeidae</taxon>
        <taxon>Rutelinae</taxon>
        <taxon>Popillia</taxon>
    </lineage>
</organism>
<dbReference type="GO" id="GO:0004252">
    <property type="term" value="F:serine-type endopeptidase activity"/>
    <property type="evidence" value="ECO:0007669"/>
    <property type="project" value="InterPro"/>
</dbReference>
<reference evidence="3 4" key="1">
    <citation type="journal article" date="2024" name="BMC Genomics">
        <title>De novo assembly and annotation of Popillia japonica's genome with initial clues to its potential as an invasive pest.</title>
        <authorList>
            <person name="Cucini C."/>
            <person name="Boschi S."/>
            <person name="Funari R."/>
            <person name="Cardaioli E."/>
            <person name="Iannotti N."/>
            <person name="Marturano G."/>
            <person name="Paoli F."/>
            <person name="Bruttini M."/>
            <person name="Carapelli A."/>
            <person name="Frati F."/>
            <person name="Nardi F."/>
        </authorList>
    </citation>
    <scope>NUCLEOTIDE SEQUENCE [LARGE SCALE GENOMIC DNA]</scope>
    <source>
        <strain evidence="3">DMR45628</strain>
    </source>
</reference>
<dbReference type="AlphaFoldDB" id="A0AAW1ITG6"/>
<dbReference type="PANTHER" id="PTHR24250:SF27">
    <property type="entry name" value="ELASTASE 2 LIKE"/>
    <property type="match status" value="1"/>
</dbReference>
<dbReference type="Pfam" id="PF00089">
    <property type="entry name" value="Trypsin"/>
    <property type="match status" value="1"/>
</dbReference>
<name>A0AAW1ITG6_POPJA</name>
<dbReference type="InterPro" id="IPR001254">
    <property type="entry name" value="Trypsin_dom"/>
</dbReference>
<dbReference type="Gene3D" id="2.40.10.10">
    <property type="entry name" value="Trypsin-like serine proteases"/>
    <property type="match status" value="1"/>
</dbReference>
<dbReference type="InterPro" id="IPR009003">
    <property type="entry name" value="Peptidase_S1_PA"/>
</dbReference>
<keyword evidence="4" id="KW-1185">Reference proteome</keyword>
<comment type="caution">
    <text evidence="3">The sequence shown here is derived from an EMBL/GenBank/DDBJ whole genome shotgun (WGS) entry which is preliminary data.</text>
</comment>
<evidence type="ECO:0000256" key="1">
    <source>
        <dbReference type="ARBA" id="ARBA00023157"/>
    </source>
</evidence>
<dbReference type="EMBL" id="JASPKY010000563">
    <property type="protein sequence ID" value="KAK9692854.1"/>
    <property type="molecule type" value="Genomic_DNA"/>
</dbReference>
<accession>A0AAW1ITG6</accession>
<dbReference type="Proteomes" id="UP001458880">
    <property type="component" value="Unassembled WGS sequence"/>
</dbReference>
<evidence type="ECO:0000313" key="4">
    <source>
        <dbReference type="Proteomes" id="UP001458880"/>
    </source>
</evidence>
<protein>
    <submittedName>
        <fullName evidence="3">Trypsin</fullName>
    </submittedName>
</protein>
<dbReference type="GO" id="GO:0006508">
    <property type="term" value="P:proteolysis"/>
    <property type="evidence" value="ECO:0007669"/>
    <property type="project" value="InterPro"/>
</dbReference>
<dbReference type="PANTHER" id="PTHR24250">
    <property type="entry name" value="CHYMOTRYPSIN-RELATED"/>
    <property type="match status" value="1"/>
</dbReference>
<feature type="domain" description="Peptidase S1" evidence="2">
    <location>
        <begin position="8"/>
        <end position="268"/>
    </location>
</feature>
<keyword evidence="1" id="KW-1015">Disulfide bond</keyword>
<proteinExistence type="predicted"/>
<sequence length="315" mass="36257">MYITFNEIYKGVLVLITCFTFSTRCDVSVTDFLIKYPYQSLVRLRISTLNDKNVTTSQSKETFCTGLIINSAYILTYARCWEYTHYKDSSVTVLFVTSAIDNKNATMMKWMNHESYEQSRNKYDLALIELKDLIQFTHFIHPGVLFHGDTHIVETHLECAIVAWNDSLRTAETIVYFMLLSKVDVTLMKQQECHKKYPEYIPVLCVTPKEPLDLCKMDLGTPLTCGVMNIWVFLGFYTGINTCSSDNDNVFVFRKLDNMVEWVKERAIGAYAIDGTNLNKTKKSSGIPAKASLVQNYLFSSVIFLLGLYYFNRLD</sequence>
<evidence type="ECO:0000259" key="2">
    <source>
        <dbReference type="PROSITE" id="PS50240"/>
    </source>
</evidence>
<gene>
    <name evidence="3" type="ORF">QE152_g34864</name>
</gene>